<dbReference type="Proteomes" id="UP000230709">
    <property type="component" value="Chromosome"/>
</dbReference>
<keyword evidence="2" id="KW-1185">Reference proteome</keyword>
<dbReference type="KEGG" id="mtw:CQW49_01580"/>
<proteinExistence type="predicted"/>
<sequence length="135" mass="15014">MSLFFKLGMLGLLLSGAMYYCWKLFGVDGVTDQKATYAAMQGVELFYRDKVIAPPFLVEQNGLRLLAIPSEDEKFPYIWIALNRKSPTDLDGVYKVGAGRPKKISCAKIASVFDQPGISESAKAFLRTNCSENDF</sequence>
<dbReference type="EMBL" id="CP023737">
    <property type="protein sequence ID" value="ATQ66730.1"/>
    <property type="molecule type" value="Genomic_DNA"/>
</dbReference>
<evidence type="ECO:0000313" key="2">
    <source>
        <dbReference type="Proteomes" id="UP000230709"/>
    </source>
</evidence>
<organism evidence="1 2">
    <name type="scientific">Methylosinus trichosporium (strain ATCC 35070 / NCIMB 11131 / UNIQEM 75 / OB3b)</name>
    <dbReference type="NCBI Taxonomy" id="595536"/>
    <lineage>
        <taxon>Bacteria</taxon>
        <taxon>Pseudomonadati</taxon>
        <taxon>Pseudomonadota</taxon>
        <taxon>Alphaproteobacteria</taxon>
        <taxon>Hyphomicrobiales</taxon>
        <taxon>Methylocystaceae</taxon>
        <taxon>Methylosinus</taxon>
    </lineage>
</organism>
<gene>
    <name evidence="1" type="ORF">CQW49_01580</name>
</gene>
<reference evidence="2" key="1">
    <citation type="submission" date="2017-10" db="EMBL/GenBank/DDBJ databases">
        <title>Completed PacBio SMRT sequence of Methylosinus trichosporium OB3b reveals presence of a third large plasmid.</title>
        <authorList>
            <person name="Charles T.C."/>
            <person name="Lynch M.D.J."/>
            <person name="Heil J.R."/>
            <person name="Cheng J."/>
        </authorList>
    </citation>
    <scope>NUCLEOTIDE SEQUENCE [LARGE SCALE GENOMIC DNA]</scope>
    <source>
        <strain evidence="2">OB3b</strain>
    </source>
</reference>
<dbReference type="AlphaFoldDB" id="A0A2D2CVJ1"/>
<accession>A0A2D2CVJ1</accession>
<name>A0A2D2CVJ1_METT3</name>
<evidence type="ECO:0000313" key="1">
    <source>
        <dbReference type="EMBL" id="ATQ66730.1"/>
    </source>
</evidence>
<dbReference type="RefSeq" id="WP_003610746.1">
    <property type="nucleotide sequence ID" value="NZ_ADVE02000001.1"/>
</dbReference>
<protein>
    <submittedName>
        <fullName evidence="1">Uncharacterized protein</fullName>
    </submittedName>
</protein>